<reference evidence="6" key="1">
    <citation type="journal article" date="2020" name="Stud. Mycol.">
        <title>101 Dothideomycetes genomes: a test case for predicting lifestyles and emergence of pathogens.</title>
        <authorList>
            <person name="Haridas S."/>
            <person name="Albert R."/>
            <person name="Binder M."/>
            <person name="Bloem J."/>
            <person name="Labutti K."/>
            <person name="Salamov A."/>
            <person name="Andreopoulos B."/>
            <person name="Baker S."/>
            <person name="Barry K."/>
            <person name="Bills G."/>
            <person name="Bluhm B."/>
            <person name="Cannon C."/>
            <person name="Castanera R."/>
            <person name="Culley D."/>
            <person name="Daum C."/>
            <person name="Ezra D."/>
            <person name="Gonzalez J."/>
            <person name="Henrissat B."/>
            <person name="Kuo A."/>
            <person name="Liang C."/>
            <person name="Lipzen A."/>
            <person name="Lutzoni F."/>
            <person name="Magnuson J."/>
            <person name="Mondo S."/>
            <person name="Nolan M."/>
            <person name="Ohm R."/>
            <person name="Pangilinan J."/>
            <person name="Park H.-J."/>
            <person name="Ramirez L."/>
            <person name="Alfaro M."/>
            <person name="Sun H."/>
            <person name="Tritt A."/>
            <person name="Yoshinaga Y."/>
            <person name="Zwiers L.-H."/>
            <person name="Turgeon B."/>
            <person name="Goodwin S."/>
            <person name="Spatafora J."/>
            <person name="Crous P."/>
            <person name="Grigoriev I."/>
        </authorList>
    </citation>
    <scope>NUCLEOTIDE SEQUENCE</scope>
    <source>
        <strain evidence="6">CBS 133067</strain>
    </source>
</reference>
<feature type="compositionally biased region" description="Acidic residues" evidence="4">
    <location>
        <begin position="782"/>
        <end position="791"/>
    </location>
</feature>
<dbReference type="EMBL" id="ML978125">
    <property type="protein sequence ID" value="KAF2100070.1"/>
    <property type="molecule type" value="Genomic_DNA"/>
</dbReference>
<dbReference type="Pfam" id="PF00439">
    <property type="entry name" value="Bromodomain"/>
    <property type="match status" value="1"/>
</dbReference>
<keyword evidence="1 2" id="KW-0103">Bromodomain</keyword>
<keyword evidence="7" id="KW-1185">Reference proteome</keyword>
<dbReference type="PANTHER" id="PTHR15398">
    <property type="entry name" value="BROMODOMAIN-CONTAINING PROTEIN 8"/>
    <property type="match status" value="1"/>
</dbReference>
<feature type="compositionally biased region" description="Polar residues" evidence="4">
    <location>
        <begin position="206"/>
        <end position="237"/>
    </location>
</feature>
<feature type="coiled-coil region" evidence="3">
    <location>
        <begin position="127"/>
        <end position="154"/>
    </location>
</feature>
<feature type="compositionally biased region" description="Low complexity" evidence="4">
    <location>
        <begin position="509"/>
        <end position="531"/>
    </location>
</feature>
<organism evidence="6 7">
    <name type="scientific">Rhizodiscina lignyota</name>
    <dbReference type="NCBI Taxonomy" id="1504668"/>
    <lineage>
        <taxon>Eukaryota</taxon>
        <taxon>Fungi</taxon>
        <taxon>Dikarya</taxon>
        <taxon>Ascomycota</taxon>
        <taxon>Pezizomycotina</taxon>
        <taxon>Dothideomycetes</taxon>
        <taxon>Pleosporomycetidae</taxon>
        <taxon>Aulographales</taxon>
        <taxon>Rhizodiscinaceae</taxon>
        <taxon>Rhizodiscina</taxon>
    </lineage>
</organism>
<feature type="region of interest" description="Disordered" evidence="4">
    <location>
        <begin position="762"/>
        <end position="805"/>
    </location>
</feature>
<feature type="region of interest" description="Disordered" evidence="4">
    <location>
        <begin position="175"/>
        <end position="400"/>
    </location>
</feature>
<evidence type="ECO:0000256" key="4">
    <source>
        <dbReference type="SAM" id="MobiDB-lite"/>
    </source>
</evidence>
<dbReference type="SMART" id="SM00297">
    <property type="entry name" value="BROMO"/>
    <property type="match status" value="1"/>
</dbReference>
<feature type="compositionally biased region" description="Pro residues" evidence="4">
    <location>
        <begin position="328"/>
        <end position="338"/>
    </location>
</feature>
<dbReference type="InterPro" id="IPR001487">
    <property type="entry name" value="Bromodomain"/>
</dbReference>
<evidence type="ECO:0000259" key="5">
    <source>
        <dbReference type="PROSITE" id="PS50014"/>
    </source>
</evidence>
<feature type="compositionally biased region" description="Pro residues" evidence="4">
    <location>
        <begin position="357"/>
        <end position="384"/>
    </location>
</feature>
<feature type="region of interest" description="Disordered" evidence="4">
    <location>
        <begin position="419"/>
        <end position="614"/>
    </location>
</feature>
<dbReference type="PROSITE" id="PS50014">
    <property type="entry name" value="BROMODOMAIN_2"/>
    <property type="match status" value="1"/>
</dbReference>
<evidence type="ECO:0000313" key="6">
    <source>
        <dbReference type="EMBL" id="KAF2100070.1"/>
    </source>
</evidence>
<dbReference type="GO" id="GO:0035267">
    <property type="term" value="C:NuA4 histone acetyltransferase complex"/>
    <property type="evidence" value="ECO:0007669"/>
    <property type="project" value="TreeGrafter"/>
</dbReference>
<dbReference type="GO" id="GO:0006325">
    <property type="term" value="P:chromatin organization"/>
    <property type="evidence" value="ECO:0007669"/>
    <property type="project" value="UniProtKB-ARBA"/>
</dbReference>
<dbReference type="PANTHER" id="PTHR15398:SF4">
    <property type="entry name" value="BROMODOMAIN-CONTAINING PROTEIN 8 ISOFORM X1"/>
    <property type="match status" value="1"/>
</dbReference>
<feature type="region of interest" description="Disordered" evidence="4">
    <location>
        <begin position="73"/>
        <end position="99"/>
    </location>
</feature>
<feature type="compositionally biased region" description="Pro residues" evidence="4">
    <location>
        <begin position="265"/>
        <end position="284"/>
    </location>
</feature>
<feature type="compositionally biased region" description="Low complexity" evidence="4">
    <location>
        <begin position="313"/>
        <end position="327"/>
    </location>
</feature>
<dbReference type="CDD" id="cd04369">
    <property type="entry name" value="Bromodomain"/>
    <property type="match status" value="1"/>
</dbReference>
<comment type="caution">
    <text evidence="6">The sequence shown here is derived from an EMBL/GenBank/DDBJ whole genome shotgun (WGS) entry which is preliminary data.</text>
</comment>
<evidence type="ECO:0000313" key="7">
    <source>
        <dbReference type="Proteomes" id="UP000799772"/>
    </source>
</evidence>
<accession>A0A9P4IEF4</accession>
<dbReference type="SUPFAM" id="SSF47370">
    <property type="entry name" value="Bromodomain"/>
    <property type="match status" value="1"/>
</dbReference>
<feature type="domain" description="Bromo" evidence="5">
    <location>
        <begin position="636"/>
        <end position="744"/>
    </location>
</feature>
<proteinExistence type="predicted"/>
<name>A0A9P4IEF4_9PEZI</name>
<dbReference type="Proteomes" id="UP000799772">
    <property type="component" value="Unassembled WGS sequence"/>
</dbReference>
<feature type="compositionally biased region" description="Polar residues" evidence="4">
    <location>
        <begin position="176"/>
        <end position="187"/>
    </location>
</feature>
<evidence type="ECO:0000256" key="3">
    <source>
        <dbReference type="SAM" id="Coils"/>
    </source>
</evidence>
<gene>
    <name evidence="6" type="ORF">NA57DRAFT_55999</name>
</gene>
<feature type="compositionally biased region" description="Polar residues" evidence="4">
    <location>
        <begin position="474"/>
        <end position="487"/>
    </location>
</feature>
<protein>
    <recommendedName>
        <fullName evidence="5">Bromo domain-containing protein</fullName>
    </recommendedName>
</protein>
<sequence>MSSQAYTPLESLLLFHALSVHGVDHASFRKVSDLLIHNQNIREDPKFDSGRLSADALSNFYLRLLKEEAKREVETPNGVQDGLQNGDATPGSKKRKAASPILPTVQEASQHSHLIPQLINKLYSRYRSSQIREIREQERRYDELQKEVREIEAGQWDDRLKKEISKGQWDYLLSKTPLSNGQQNGAHTQGEAGLSKEGKRPAETTPLRSSNSQVPELTIDPASQQTPGSQLQGTASMQPPPSTQRLAPQIASAPHQPAHQSPYASPHPQPPPNSTSPQPPPTIPSPRQQQSPHPSLPVTPYAPRQNDPAGYQSPASAPPVHSYSSVSPVPPYGRPPQTQPVQRRVPPVGGVELPPFQVVPPSRPIAQLPPHPQQPPFGPGPGQLPPQFIQQPDGRVIPAPRPLLVSSPIIQDVLRGLARPLRKPGGQPTRWKLEKEEVPAALPSRPEREVSPLSPPPSSLPKSQTVKEKHKRNQMPTPSAEGSQLTAPESDVRHTRATRTHGRRGRGGSVASSAVTGSNRGRTRSVSVTSRMSIDNESVSVSGRRVKPEPSTPADMHDEVSATIEASPTTALQRGRRAVAHQLQTTSRKRRRSVRGTSEPSNVSEEPLPAPTPLPTHVLVSKNFVRTCNPVMNDILSHKHASLFSNPVKERDAPNYYDIILRPQDFKSIKTAIANGQKTVTAAVSDATPSHNSPAGGSGGHVLLPVTAELVPPKAIVNSSQLEKEITRVFANAAMYNIGNDPVVQDAKEMFEEVQKSVSNWRSAERTAEMAPATVVRRTGESEDPDADELAGDGSVAAGKRRKIG</sequence>
<feature type="compositionally biased region" description="Basic residues" evidence="4">
    <location>
        <begin position="495"/>
        <end position="506"/>
    </location>
</feature>
<dbReference type="AlphaFoldDB" id="A0A9P4IEF4"/>
<evidence type="ECO:0000256" key="1">
    <source>
        <dbReference type="ARBA" id="ARBA00023117"/>
    </source>
</evidence>
<dbReference type="OrthoDB" id="21449at2759"/>
<feature type="compositionally biased region" description="Low complexity" evidence="4">
    <location>
        <begin position="339"/>
        <end position="351"/>
    </location>
</feature>
<evidence type="ECO:0000256" key="2">
    <source>
        <dbReference type="PROSITE-ProRule" id="PRU00035"/>
    </source>
</evidence>
<feature type="compositionally biased region" description="Polar residues" evidence="4">
    <location>
        <begin position="595"/>
        <end position="604"/>
    </location>
</feature>
<dbReference type="InterPro" id="IPR036427">
    <property type="entry name" value="Bromodomain-like_sf"/>
</dbReference>
<dbReference type="Gene3D" id="1.20.920.10">
    <property type="entry name" value="Bromodomain-like"/>
    <property type="match status" value="1"/>
</dbReference>
<feature type="compositionally biased region" description="Polar residues" evidence="4">
    <location>
        <begin position="532"/>
        <end position="541"/>
    </location>
</feature>
<keyword evidence="3" id="KW-0175">Coiled coil</keyword>